<proteinExistence type="predicted"/>
<protein>
    <submittedName>
        <fullName evidence="1">Uncharacterized protein</fullName>
    </submittedName>
</protein>
<accession>A0A6A6NTQ1</accession>
<dbReference type="OrthoDB" id="4906364at2759"/>
<name>A0A6A6NTQ1_9PEZI</name>
<evidence type="ECO:0000313" key="1">
    <source>
        <dbReference type="EMBL" id="KAF2455116.1"/>
    </source>
</evidence>
<keyword evidence="2" id="KW-1185">Reference proteome</keyword>
<dbReference type="AlphaFoldDB" id="A0A6A6NTQ1"/>
<organism evidence="1 2">
    <name type="scientific">Lineolata rhizophorae</name>
    <dbReference type="NCBI Taxonomy" id="578093"/>
    <lineage>
        <taxon>Eukaryota</taxon>
        <taxon>Fungi</taxon>
        <taxon>Dikarya</taxon>
        <taxon>Ascomycota</taxon>
        <taxon>Pezizomycotina</taxon>
        <taxon>Dothideomycetes</taxon>
        <taxon>Dothideomycetes incertae sedis</taxon>
        <taxon>Lineolatales</taxon>
        <taxon>Lineolataceae</taxon>
        <taxon>Lineolata</taxon>
    </lineage>
</organism>
<gene>
    <name evidence="1" type="ORF">BDY21DRAFT_79379</name>
</gene>
<dbReference type="Proteomes" id="UP000799766">
    <property type="component" value="Unassembled WGS sequence"/>
</dbReference>
<sequence length="287" mass="33445">MSVHSRLLTEKQSTARTQRAFSRYERTEHPLNELTDRALSGRRFIMDTGIGPVRLNGTGDWAIWIAMLERSAHATDVWQFIDPTVENPPQIPQPSFIIEETSADRFENEMRYDEYKARRTAIEDIRQLVETTVQLCHRQIITRGRTVHEILGELYKRFAPSEEEQRAVLQRQYDTLRQSTPNRRNIDKWIAEWETMYYKCEAVDLFKIDPHAPTKHFLASLAHAGEQWAPIELAILVREPISAWPCLPELIRRFNLFRNVIQPPPGSSRKPQATTFAAQYSHSGYLD</sequence>
<reference evidence="1" key="1">
    <citation type="journal article" date="2020" name="Stud. Mycol.">
        <title>101 Dothideomycetes genomes: a test case for predicting lifestyles and emergence of pathogens.</title>
        <authorList>
            <person name="Haridas S."/>
            <person name="Albert R."/>
            <person name="Binder M."/>
            <person name="Bloem J."/>
            <person name="Labutti K."/>
            <person name="Salamov A."/>
            <person name="Andreopoulos B."/>
            <person name="Baker S."/>
            <person name="Barry K."/>
            <person name="Bills G."/>
            <person name="Bluhm B."/>
            <person name="Cannon C."/>
            <person name="Castanera R."/>
            <person name="Culley D."/>
            <person name="Daum C."/>
            <person name="Ezra D."/>
            <person name="Gonzalez J."/>
            <person name="Henrissat B."/>
            <person name="Kuo A."/>
            <person name="Liang C."/>
            <person name="Lipzen A."/>
            <person name="Lutzoni F."/>
            <person name="Magnuson J."/>
            <person name="Mondo S."/>
            <person name="Nolan M."/>
            <person name="Ohm R."/>
            <person name="Pangilinan J."/>
            <person name="Park H.-J."/>
            <person name="Ramirez L."/>
            <person name="Alfaro M."/>
            <person name="Sun H."/>
            <person name="Tritt A."/>
            <person name="Yoshinaga Y."/>
            <person name="Zwiers L.-H."/>
            <person name="Turgeon B."/>
            <person name="Goodwin S."/>
            <person name="Spatafora J."/>
            <person name="Crous P."/>
            <person name="Grigoriev I."/>
        </authorList>
    </citation>
    <scope>NUCLEOTIDE SEQUENCE</scope>
    <source>
        <strain evidence="1">ATCC 16933</strain>
    </source>
</reference>
<evidence type="ECO:0000313" key="2">
    <source>
        <dbReference type="Proteomes" id="UP000799766"/>
    </source>
</evidence>
<dbReference type="EMBL" id="MU001688">
    <property type="protein sequence ID" value="KAF2455116.1"/>
    <property type="molecule type" value="Genomic_DNA"/>
</dbReference>